<evidence type="ECO:0000313" key="3">
    <source>
        <dbReference type="Proteomes" id="UP000780801"/>
    </source>
</evidence>
<organism evidence="2 3">
    <name type="scientific">Lunasporangiospora selenospora</name>
    <dbReference type="NCBI Taxonomy" id="979761"/>
    <lineage>
        <taxon>Eukaryota</taxon>
        <taxon>Fungi</taxon>
        <taxon>Fungi incertae sedis</taxon>
        <taxon>Mucoromycota</taxon>
        <taxon>Mortierellomycotina</taxon>
        <taxon>Mortierellomycetes</taxon>
        <taxon>Mortierellales</taxon>
        <taxon>Mortierellaceae</taxon>
        <taxon>Lunasporangiospora</taxon>
    </lineage>
</organism>
<dbReference type="EMBL" id="JAABOA010004138">
    <property type="protein sequence ID" value="KAF9577989.1"/>
    <property type="molecule type" value="Genomic_DNA"/>
</dbReference>
<evidence type="ECO:0000256" key="1">
    <source>
        <dbReference type="SAM" id="MobiDB-lite"/>
    </source>
</evidence>
<feature type="compositionally biased region" description="Acidic residues" evidence="1">
    <location>
        <begin position="74"/>
        <end position="83"/>
    </location>
</feature>
<evidence type="ECO:0000313" key="2">
    <source>
        <dbReference type="EMBL" id="KAF9577989.1"/>
    </source>
</evidence>
<dbReference type="AlphaFoldDB" id="A0A9P6KA96"/>
<protein>
    <submittedName>
        <fullName evidence="2">Uncharacterized protein</fullName>
    </submittedName>
</protein>
<dbReference type="Proteomes" id="UP000780801">
    <property type="component" value="Unassembled WGS sequence"/>
</dbReference>
<sequence>MGVEEDKGDDVGEELVAAAGGGEGNETWINMGGTRGGGGDDDDDDATAVDDDTVFLVSSPPVYSLDRSSTPDDPICDGDIEVEGEGKATMGNSSGCKPEDNLCPSENGSLSSILAAASASNRLATSSLSCAIDPPISSNKASPVESKVLNGSLDEVSEGIELDRLSIEDW</sequence>
<feature type="compositionally biased region" description="Acidic residues" evidence="1">
    <location>
        <begin position="1"/>
        <end position="13"/>
    </location>
</feature>
<reference evidence="2" key="1">
    <citation type="journal article" date="2020" name="Fungal Divers.">
        <title>Resolving the Mortierellaceae phylogeny through synthesis of multi-gene phylogenetics and phylogenomics.</title>
        <authorList>
            <person name="Vandepol N."/>
            <person name="Liber J."/>
            <person name="Desiro A."/>
            <person name="Na H."/>
            <person name="Kennedy M."/>
            <person name="Barry K."/>
            <person name="Grigoriev I.V."/>
            <person name="Miller A.N."/>
            <person name="O'Donnell K."/>
            <person name="Stajich J.E."/>
            <person name="Bonito G."/>
        </authorList>
    </citation>
    <scope>NUCLEOTIDE SEQUENCE</scope>
    <source>
        <strain evidence="2">KOD1015</strain>
    </source>
</reference>
<accession>A0A9P6KA96</accession>
<proteinExistence type="predicted"/>
<keyword evidence="3" id="KW-1185">Reference proteome</keyword>
<feature type="compositionally biased region" description="Acidic residues" evidence="1">
    <location>
        <begin position="39"/>
        <end position="53"/>
    </location>
</feature>
<feature type="region of interest" description="Disordered" evidence="1">
    <location>
        <begin position="1"/>
        <end position="98"/>
    </location>
</feature>
<gene>
    <name evidence="2" type="ORF">BGW38_006474</name>
</gene>
<comment type="caution">
    <text evidence="2">The sequence shown here is derived from an EMBL/GenBank/DDBJ whole genome shotgun (WGS) entry which is preliminary data.</text>
</comment>
<name>A0A9P6KA96_9FUNG</name>